<proteinExistence type="predicted"/>
<accession>A0ABV8AW18</accession>
<evidence type="ECO:0000256" key="4">
    <source>
        <dbReference type="ARBA" id="ARBA00022989"/>
    </source>
</evidence>
<feature type="domain" description="MacB-like periplasmic core" evidence="8">
    <location>
        <begin position="447"/>
        <end position="617"/>
    </location>
</feature>
<feature type="domain" description="MacB-like periplasmic core" evidence="8">
    <location>
        <begin position="20"/>
        <end position="239"/>
    </location>
</feature>
<dbReference type="RefSeq" id="WP_377907102.1">
    <property type="nucleotide sequence ID" value="NZ_JBHRZS010000007.1"/>
</dbReference>
<evidence type="ECO:0000313" key="9">
    <source>
        <dbReference type="EMBL" id="MFC3881752.1"/>
    </source>
</evidence>
<comment type="caution">
    <text evidence="9">The sequence shown here is derived from an EMBL/GenBank/DDBJ whole genome shotgun (WGS) entry which is preliminary data.</text>
</comment>
<organism evidence="9 10">
    <name type="scientific">Algoriphagus namhaensis</name>
    <dbReference type="NCBI Taxonomy" id="915353"/>
    <lineage>
        <taxon>Bacteria</taxon>
        <taxon>Pseudomonadati</taxon>
        <taxon>Bacteroidota</taxon>
        <taxon>Cytophagia</taxon>
        <taxon>Cytophagales</taxon>
        <taxon>Cyclobacteriaceae</taxon>
        <taxon>Algoriphagus</taxon>
    </lineage>
</organism>
<protein>
    <submittedName>
        <fullName evidence="9">ABC transporter permease</fullName>
    </submittedName>
</protein>
<dbReference type="InterPro" id="IPR003838">
    <property type="entry name" value="ABC3_permease_C"/>
</dbReference>
<dbReference type="PANTHER" id="PTHR30572:SF18">
    <property type="entry name" value="ABC-TYPE MACROLIDE FAMILY EXPORT SYSTEM PERMEASE COMPONENT 2"/>
    <property type="match status" value="1"/>
</dbReference>
<dbReference type="InterPro" id="IPR050250">
    <property type="entry name" value="Macrolide_Exporter_MacB"/>
</dbReference>
<keyword evidence="3 6" id="KW-0812">Transmembrane</keyword>
<evidence type="ECO:0000259" key="8">
    <source>
        <dbReference type="Pfam" id="PF12704"/>
    </source>
</evidence>
<dbReference type="EMBL" id="JBHRZS010000007">
    <property type="protein sequence ID" value="MFC3881752.1"/>
    <property type="molecule type" value="Genomic_DNA"/>
</dbReference>
<evidence type="ECO:0000259" key="7">
    <source>
        <dbReference type="Pfam" id="PF02687"/>
    </source>
</evidence>
<evidence type="ECO:0000256" key="3">
    <source>
        <dbReference type="ARBA" id="ARBA00022692"/>
    </source>
</evidence>
<feature type="transmembrane region" description="Helical" evidence="6">
    <location>
        <begin position="773"/>
        <end position="793"/>
    </location>
</feature>
<evidence type="ECO:0000313" key="10">
    <source>
        <dbReference type="Proteomes" id="UP001595805"/>
    </source>
</evidence>
<reference evidence="10" key="1">
    <citation type="journal article" date="2019" name="Int. J. Syst. Evol. Microbiol.">
        <title>The Global Catalogue of Microorganisms (GCM) 10K type strain sequencing project: providing services to taxonomists for standard genome sequencing and annotation.</title>
        <authorList>
            <consortium name="The Broad Institute Genomics Platform"/>
            <consortium name="The Broad Institute Genome Sequencing Center for Infectious Disease"/>
            <person name="Wu L."/>
            <person name="Ma J."/>
        </authorList>
    </citation>
    <scope>NUCLEOTIDE SEQUENCE [LARGE SCALE GENOMIC DNA]</scope>
    <source>
        <strain evidence="10">CCUG 60523</strain>
    </source>
</reference>
<feature type="domain" description="ABC3 transporter permease C-terminal" evidence="7">
    <location>
        <begin position="304"/>
        <end position="417"/>
    </location>
</feature>
<evidence type="ECO:0000256" key="1">
    <source>
        <dbReference type="ARBA" id="ARBA00004651"/>
    </source>
</evidence>
<dbReference type="PANTHER" id="PTHR30572">
    <property type="entry name" value="MEMBRANE COMPONENT OF TRANSPORTER-RELATED"/>
    <property type="match status" value="1"/>
</dbReference>
<sequence length="810" mass="90132">MLQNYLKIAWRNMLRNKALSFINITGLAIGVGTCLLIVLFVFNELSYDRYNEFADRIVRVNLEGKIGDVVLNESTVMAPVGETLVSEIPEVQSSVRVNNPRKNTRITVGDKTIRSGTTAYVDPNFFEIFTLPFIQGDAKTALSKPFSIVLTSAQAKLIFGDVDPMNKNLYLEDMTLMGDYTVTGIIDEVPSNSHFHFDLFVSMLGNADSKNQNWLSGSYTTYLLLNEAAEVASVQEKLPSIVEKYMSGQMKQGLGMSFEEFFAKGNFIRFKLMPLTGIHLDTQFDGPGQFEAGGDVKTIMIYSAIAIFMLLIACINFMNLSTAGASKRAKEIGIRKVMGSEKFQLIFQFLSESFISILLALVLGFIFAGLFLQFFNDFTGKSLSLLSLISLENIALLGFFVLVITILAGGYPAFFLSEFKPIDSLKKRFGKTGSSGLRSGLVIFQFAVSVTLIIGTIVVNQQMYFIQDAEIGYDRDQLIILRDAGLLEENLDVFKSRIEADPRVLMVSKSAFVPAGPSDNNVQNLYSDVNPELPIRITQYGVDAAYIPTMGMEIVLGRNFSSEMGNENANIIINQTAARELGIAEDPIGQIVQQMSDLEGGRQSLTVIGVLKDFNAKSLRDPISPLMMKFDPYYSLIVKASPSDIPGLLNEMGKNWLGFNPGQPFNYAFLDELYNETYREEAKMGEFLTALSLLTIFVACLGLFGLVTFTAEQRVKEIGIRKVLGSSLSQIVTLLAKDFIKLVFISFLIAFPLGYYLMENWLQEFAFRINLEWWFFVVAGIITLMIALMTISFRSVKAALINPVKSLKSE</sequence>
<feature type="transmembrane region" description="Helical" evidence="6">
    <location>
        <begin position="437"/>
        <end position="459"/>
    </location>
</feature>
<keyword evidence="5 6" id="KW-0472">Membrane</keyword>
<feature type="transmembrane region" description="Helical" evidence="6">
    <location>
        <begin position="299"/>
        <end position="320"/>
    </location>
</feature>
<feature type="transmembrane region" description="Helical" evidence="6">
    <location>
        <begin position="687"/>
        <end position="711"/>
    </location>
</feature>
<dbReference type="Pfam" id="PF02687">
    <property type="entry name" value="FtsX"/>
    <property type="match status" value="2"/>
</dbReference>
<feature type="transmembrane region" description="Helical" evidence="6">
    <location>
        <begin position="345"/>
        <end position="374"/>
    </location>
</feature>
<name>A0ABV8AW18_9BACT</name>
<feature type="transmembrane region" description="Helical" evidence="6">
    <location>
        <begin position="21"/>
        <end position="42"/>
    </location>
</feature>
<keyword evidence="10" id="KW-1185">Reference proteome</keyword>
<keyword evidence="4 6" id="KW-1133">Transmembrane helix</keyword>
<dbReference type="InterPro" id="IPR025857">
    <property type="entry name" value="MacB_PCD"/>
</dbReference>
<evidence type="ECO:0000256" key="2">
    <source>
        <dbReference type="ARBA" id="ARBA00022475"/>
    </source>
</evidence>
<feature type="transmembrane region" description="Helical" evidence="6">
    <location>
        <begin position="394"/>
        <end position="416"/>
    </location>
</feature>
<dbReference type="Pfam" id="PF12704">
    <property type="entry name" value="MacB_PCD"/>
    <property type="match status" value="2"/>
</dbReference>
<evidence type="ECO:0000256" key="5">
    <source>
        <dbReference type="ARBA" id="ARBA00023136"/>
    </source>
</evidence>
<keyword evidence="2" id="KW-1003">Cell membrane</keyword>
<gene>
    <name evidence="9" type="ORF">ACFOSV_16270</name>
</gene>
<comment type="subcellular location">
    <subcellularLocation>
        <location evidence="1">Cell membrane</location>
        <topology evidence="1">Multi-pass membrane protein</topology>
    </subcellularLocation>
</comment>
<dbReference type="Proteomes" id="UP001595805">
    <property type="component" value="Unassembled WGS sequence"/>
</dbReference>
<feature type="domain" description="ABC3 transporter permease C-terminal" evidence="7">
    <location>
        <begin position="691"/>
        <end position="792"/>
    </location>
</feature>
<feature type="transmembrane region" description="Helical" evidence="6">
    <location>
        <begin position="739"/>
        <end position="758"/>
    </location>
</feature>
<evidence type="ECO:0000256" key="6">
    <source>
        <dbReference type="SAM" id="Phobius"/>
    </source>
</evidence>